<protein>
    <recommendedName>
        <fullName evidence="15">Phospholipid-transporting ATPase</fullName>
        <ecNumber evidence="15">7.6.2.1</ecNumber>
    </recommendedName>
</protein>
<keyword evidence="7 14" id="KW-0460">Magnesium</keyword>
<dbReference type="GO" id="GO:0045332">
    <property type="term" value="P:phospholipid translocation"/>
    <property type="evidence" value="ECO:0007669"/>
    <property type="project" value="TreeGrafter"/>
</dbReference>
<dbReference type="PROSITE" id="PS00154">
    <property type="entry name" value="ATPASE_E1_E2"/>
    <property type="match status" value="1"/>
</dbReference>
<evidence type="ECO:0000256" key="2">
    <source>
        <dbReference type="ARBA" id="ARBA00008109"/>
    </source>
</evidence>
<comment type="similarity">
    <text evidence="2 15">Belongs to the cation transport ATPase (P-type) (TC 3.A.3) family. Type IV subfamily.</text>
</comment>
<feature type="binding site" evidence="13">
    <location>
        <position position="952"/>
    </location>
    <ligand>
        <name>ATP</name>
        <dbReference type="ChEBI" id="CHEBI:30616"/>
    </ligand>
</feature>
<feature type="binding site" evidence="13">
    <location>
        <position position="770"/>
    </location>
    <ligand>
        <name>ATP</name>
        <dbReference type="ChEBI" id="CHEBI:30616"/>
    </ligand>
</feature>
<feature type="compositionally biased region" description="Low complexity" evidence="16">
    <location>
        <begin position="536"/>
        <end position="574"/>
    </location>
</feature>
<dbReference type="PANTHER" id="PTHR24092">
    <property type="entry name" value="PROBABLE PHOSPHOLIPID-TRANSPORTING ATPASE"/>
    <property type="match status" value="1"/>
</dbReference>
<feature type="transmembrane region" description="Helical" evidence="15">
    <location>
        <begin position="1435"/>
        <end position="1458"/>
    </location>
</feature>
<dbReference type="InterPro" id="IPR044492">
    <property type="entry name" value="P_typ_ATPase_HD_dom"/>
</dbReference>
<feature type="transmembrane region" description="Helical" evidence="15">
    <location>
        <begin position="417"/>
        <end position="439"/>
    </location>
</feature>
<dbReference type="InterPro" id="IPR023298">
    <property type="entry name" value="ATPase_P-typ_TM_dom_sf"/>
</dbReference>
<comment type="cofactor">
    <cofactor evidence="14">
        <name>Mg(2+)</name>
        <dbReference type="ChEBI" id="CHEBI:18420"/>
    </cofactor>
</comment>
<sequence length="1536" mass="175784">MSKINNNYRIITFLIVKHFSYDANGIRININSANKKSYNNSVITSKYTIFNFLFLNAYEQFHKISNVYFFIIGILQLVPQFTATNRLPTILFPLSIVLICNAFKDAYEDWNRHKTDKIENNRMCYVVLDEAKIEQVNDSSGKNIFRKIRNFFFRKPKVASAENFFDYDDNFVDEITDVCVFMNNFEDSLEHIDGTTKKRWKDINSGDIILCKRSEFFCADILLLSTSDKNGIAFVETASLDGETNLKVKEANSFIFNILSSDRSQAIEKVKELKGFIISEKPNKDLTTMYGTIFFEKDKQTDTSSNNDLAELLRQTTEQIEYRKRRLSSADLSKKGSNKGNRIDDWGDELSIDKEDKYIRIPFDEKHFVLRGCKLKNTDWIIGIVIYIGKETKIQMNSSKPIIKTSKLEILTNKMTVIIWLIQMIICLISAYYNALIVSSSKKSKYKYLPFTLEESKKPFIVGTISFFSWVVITANFIPICLIVTMSFVKVIQAYFISCDTNMFHKIQADPPTFSEQKDVANMNAGDSFELDIKDNNNNNNSRNCNNRNNCNNNSSSNNNSNNNKQTNSNMNSSINKLPSEVSNISRDKLEEHKKGGNNFPSNTNKETSSNTGTNITKRQLSRVMTFKDYKEKNCIYFNAVPRTSSLIEELGQIEYIFSDKTGTLTCNIMEFRKCAVNGISYGNGLTEIKRNIMKKKNMEIPDEPVATSNIKTPNVNIVDEDLENHLKDVNHFNHASLISFFLHLAINHAVICDNNSDMVSTYSSSSPDEEALVYAAKHFGITFLCRKDGKYRINIFGKVYEIETLASIEFTSKRKMSSVICRIPVINSSSNDDFTKEAKNKARNFDKIDGSEKENYYKEEQNKNENMENASNDRSSLGKKELILSSKWREDITDVQIGNNSINNNGKNSNNNNNSNVNINSSGNDRCKDKENKEVFSCKNCKKSKIMLFCKGAGSVILKKLANKTDVDEMTIEHMETYADEGLRTLCIAQRELSEETFAEWYKLYKEAMVSVKDRDENLENVADHIENNLILQGVTGIEDKLQEGVSSTIEDLRLAGIHIWMLTGDKIETAMNIGIAANVIDNYSDQFIYTEDLITCEDELMEKLDEDILNIEKTLNIPHYDFTNKINEKKKGFFKSCFSFKEENTLSLSPDEYKMLISTYNHVLVVDGTVLDILLSEKFERKFFYLADKCSSVICARVSPYQKGAIVSSANRLLNKITLAIGDGANDRNMINRANIGIGIRGQEGVQAFNSSDYGISQFRFLKNLLLVHGRLSYRRISKLVVYMFYKNIVLVFPLFIFGSLSLYSGQKIYYEFLLHLHNIIFTSVPVIIHAILDKDVSLNTALVTPSLYKLGIYHYYFNISTFVSWVINSLFHGLVVFMIPLYFLSYYNIPNSDGTPYDMWTVGCVTYFLTVLVVNLKILLETYYLNVLQITAVFMSIFAFIILSVACSFMCFGSNHFLGTAIILAQSLRFWLVVLLGLFTALSRDYIYKVIKRNFNPEVYHILVDQEDEKKGPNIIEQISDDNNQMEEKIVAI</sequence>
<evidence type="ECO:0000256" key="9">
    <source>
        <dbReference type="ARBA" id="ARBA00022989"/>
    </source>
</evidence>
<dbReference type="InterPro" id="IPR032631">
    <property type="entry name" value="P-type_ATPase_N"/>
</dbReference>
<keyword evidence="6 13" id="KW-0067">ATP-binding</keyword>
<evidence type="ECO:0000256" key="11">
    <source>
        <dbReference type="ARBA" id="ARBA00034036"/>
    </source>
</evidence>
<feature type="binding site" evidence="14">
    <location>
        <position position="1229"/>
    </location>
    <ligand>
        <name>Mg(2+)</name>
        <dbReference type="ChEBI" id="CHEBI:18420"/>
    </ligand>
</feature>
<evidence type="ECO:0000256" key="1">
    <source>
        <dbReference type="ARBA" id="ARBA00004141"/>
    </source>
</evidence>
<dbReference type="NCBIfam" id="TIGR01652">
    <property type="entry name" value="ATPase-Plipid"/>
    <property type="match status" value="1"/>
</dbReference>
<dbReference type="SFLD" id="SFLDS00003">
    <property type="entry name" value="Haloacid_Dehalogenase"/>
    <property type="match status" value="1"/>
</dbReference>
<comment type="subcellular location">
    <subcellularLocation>
        <location evidence="1 15">Membrane</location>
        <topology evidence="1 15">Multi-pass membrane protein</topology>
    </subcellularLocation>
</comment>
<dbReference type="InterPro" id="IPR036412">
    <property type="entry name" value="HAD-like_sf"/>
</dbReference>
<dbReference type="InterPro" id="IPR023214">
    <property type="entry name" value="HAD_sf"/>
</dbReference>
<dbReference type="GO" id="GO:0140326">
    <property type="term" value="F:ATPase-coupled intramembrane lipid transporter activity"/>
    <property type="evidence" value="ECO:0007669"/>
    <property type="project" value="UniProtKB-EC"/>
</dbReference>
<organism evidence="19 20">
    <name type="scientific">Plasmodium malariae</name>
    <dbReference type="NCBI Taxonomy" id="5858"/>
    <lineage>
        <taxon>Eukaryota</taxon>
        <taxon>Sar</taxon>
        <taxon>Alveolata</taxon>
        <taxon>Apicomplexa</taxon>
        <taxon>Aconoidasida</taxon>
        <taxon>Haemosporida</taxon>
        <taxon>Plasmodiidae</taxon>
        <taxon>Plasmodium</taxon>
        <taxon>Plasmodium (Plasmodium)</taxon>
    </lineage>
</organism>
<keyword evidence="3 15" id="KW-0812">Transmembrane</keyword>
<feature type="transmembrane region" description="Helical" evidence="15">
    <location>
        <begin position="1315"/>
        <end position="1335"/>
    </location>
</feature>
<feature type="transmembrane region" description="Helical" evidence="15">
    <location>
        <begin position="1402"/>
        <end position="1423"/>
    </location>
</feature>
<dbReference type="InterPro" id="IPR008250">
    <property type="entry name" value="ATPase_P-typ_transduc_dom_A_sf"/>
</dbReference>
<evidence type="ECO:0000313" key="19">
    <source>
        <dbReference type="EMBL" id="SBT80877.1"/>
    </source>
</evidence>
<feature type="binding site" evidence="13">
    <location>
        <position position="1228"/>
    </location>
    <ligand>
        <name>ATP</name>
        <dbReference type="ChEBI" id="CHEBI:30616"/>
    </ligand>
</feature>
<dbReference type="SUPFAM" id="SSF81653">
    <property type="entry name" value="Calcium ATPase, transduction domain A"/>
    <property type="match status" value="1"/>
</dbReference>
<name>A0A1C3L310_PLAMA</name>
<keyword evidence="9 15" id="KW-1133">Transmembrane helix</keyword>
<dbReference type="GO" id="GO:0000287">
    <property type="term" value="F:magnesium ion binding"/>
    <property type="evidence" value="ECO:0007669"/>
    <property type="project" value="UniProtKB-UniRule"/>
</dbReference>
<evidence type="ECO:0000256" key="7">
    <source>
        <dbReference type="ARBA" id="ARBA00022842"/>
    </source>
</evidence>
<dbReference type="InterPro" id="IPR001757">
    <property type="entry name" value="P_typ_ATPase"/>
</dbReference>
<feature type="binding site" evidence="13">
    <location>
        <position position="1205"/>
    </location>
    <ligand>
        <name>ATP</name>
        <dbReference type="ChEBI" id="CHEBI:30616"/>
    </ligand>
</feature>
<dbReference type="InterPro" id="IPR018303">
    <property type="entry name" value="ATPase_P-typ_P_site"/>
</dbReference>
<feature type="binding site" evidence="13">
    <location>
        <position position="1065"/>
    </location>
    <ligand>
        <name>ATP</name>
        <dbReference type="ChEBI" id="CHEBI:30616"/>
    </ligand>
</feature>
<comment type="catalytic activity">
    <reaction evidence="11 15">
        <text>ATP + H2O + phospholipidSide 1 = ADP + phosphate + phospholipidSide 2.</text>
        <dbReference type="EC" id="7.6.2.1"/>
    </reaction>
</comment>
<evidence type="ECO:0000256" key="6">
    <source>
        <dbReference type="ARBA" id="ARBA00022840"/>
    </source>
</evidence>
<evidence type="ECO:0000256" key="3">
    <source>
        <dbReference type="ARBA" id="ARBA00022692"/>
    </source>
</evidence>
<dbReference type="SFLD" id="SFLDF00027">
    <property type="entry name" value="p-type_atpase"/>
    <property type="match status" value="1"/>
</dbReference>
<dbReference type="InterPro" id="IPR023299">
    <property type="entry name" value="ATPase_P-typ_cyto_dom_N"/>
</dbReference>
<dbReference type="GO" id="GO:0005524">
    <property type="term" value="F:ATP binding"/>
    <property type="evidence" value="ECO:0007669"/>
    <property type="project" value="UniProtKB-UniRule"/>
</dbReference>
<dbReference type="NCBIfam" id="TIGR01494">
    <property type="entry name" value="ATPase_P-type"/>
    <property type="match status" value="1"/>
</dbReference>
<keyword evidence="10 15" id="KW-0472">Membrane</keyword>
<feature type="binding site" evidence="14">
    <location>
        <position position="660"/>
    </location>
    <ligand>
        <name>Mg(2+)</name>
        <dbReference type="ChEBI" id="CHEBI:18420"/>
    </ligand>
</feature>
<feature type="binding site" evidence="13">
    <location>
        <position position="662"/>
    </location>
    <ligand>
        <name>ATP</name>
        <dbReference type="ChEBI" id="CHEBI:30616"/>
    </ligand>
</feature>
<dbReference type="GO" id="GO:0005886">
    <property type="term" value="C:plasma membrane"/>
    <property type="evidence" value="ECO:0007669"/>
    <property type="project" value="TreeGrafter"/>
</dbReference>
<evidence type="ECO:0000256" key="4">
    <source>
        <dbReference type="ARBA" id="ARBA00022723"/>
    </source>
</evidence>
<feature type="transmembrane region" description="Helical" evidence="15">
    <location>
        <begin position="1282"/>
        <end position="1303"/>
    </location>
</feature>
<dbReference type="Proteomes" id="UP000219799">
    <property type="component" value="Chromosome 14"/>
</dbReference>
<dbReference type="Gene3D" id="3.40.1110.10">
    <property type="entry name" value="Calcium-transporting ATPase, cytoplasmic domain N"/>
    <property type="match status" value="2"/>
</dbReference>
<dbReference type="InterPro" id="IPR032630">
    <property type="entry name" value="P_typ_ATPase_c"/>
</dbReference>
<proteinExistence type="inferred from homology"/>
<feature type="compositionally biased region" description="Polar residues" evidence="16">
    <location>
        <begin position="599"/>
        <end position="617"/>
    </location>
</feature>
<dbReference type="Pfam" id="PF13246">
    <property type="entry name" value="Cation_ATPase"/>
    <property type="match status" value="1"/>
</dbReference>
<feature type="binding site" evidence="13">
    <location>
        <position position="660"/>
    </location>
    <ligand>
        <name>ATP</name>
        <dbReference type="ChEBI" id="CHEBI:30616"/>
    </ligand>
</feature>
<feature type="binding site" evidence="13">
    <location>
        <position position="661"/>
    </location>
    <ligand>
        <name>ATP</name>
        <dbReference type="ChEBI" id="CHEBI:30616"/>
    </ligand>
</feature>
<accession>A0A1C3L310</accession>
<feature type="region of interest" description="Disordered" evidence="16">
    <location>
        <begin position="529"/>
        <end position="577"/>
    </location>
</feature>
<evidence type="ECO:0000256" key="15">
    <source>
        <dbReference type="RuleBase" id="RU362033"/>
    </source>
</evidence>
<feature type="compositionally biased region" description="Low complexity" evidence="16">
    <location>
        <begin position="898"/>
        <end position="925"/>
    </location>
</feature>
<feature type="transmembrane region" description="Helical" evidence="15">
    <location>
        <begin position="1464"/>
        <end position="1486"/>
    </location>
</feature>
<feature type="domain" description="P-type ATPase C-terminal" evidence="18">
    <location>
        <begin position="1252"/>
        <end position="1501"/>
    </location>
</feature>
<gene>
    <name evidence="19" type="primary">PmlGA01_140037600</name>
    <name evidence="19" type="ORF">PMLGA01_140037600</name>
</gene>
<reference evidence="19 20" key="1">
    <citation type="submission" date="2016-06" db="EMBL/GenBank/DDBJ databases">
        <authorList>
            <consortium name="Pathogen Informatics"/>
        </authorList>
    </citation>
    <scope>NUCLEOTIDE SEQUENCE [LARGE SCALE GENOMIC DNA]</scope>
    <source>
        <strain evidence="19">PmlGA01</strain>
    </source>
</reference>
<dbReference type="Gene3D" id="2.70.150.10">
    <property type="entry name" value="Calcium-transporting ATPase, cytoplasmic transduction domain A"/>
    <property type="match status" value="1"/>
</dbReference>
<feature type="binding site" evidence="13">
    <location>
        <position position="1067"/>
    </location>
    <ligand>
        <name>ATP</name>
        <dbReference type="ChEBI" id="CHEBI:30616"/>
    </ligand>
</feature>
<feature type="binding site" evidence="14">
    <location>
        <position position="662"/>
    </location>
    <ligand>
        <name>Mg(2+)</name>
        <dbReference type="ChEBI" id="CHEBI:18420"/>
    </ligand>
</feature>
<evidence type="ECO:0000313" key="20">
    <source>
        <dbReference type="Proteomes" id="UP000219799"/>
    </source>
</evidence>
<dbReference type="Gene3D" id="3.40.50.1000">
    <property type="entry name" value="HAD superfamily/HAD-like"/>
    <property type="match status" value="1"/>
</dbReference>
<feature type="region of interest" description="Disordered" evidence="16">
    <location>
        <begin position="898"/>
        <end position="927"/>
    </location>
</feature>
<dbReference type="PANTHER" id="PTHR24092:SF150">
    <property type="entry name" value="PHOSPHOLIPID-TRANSPORTING ATPASE"/>
    <property type="match status" value="1"/>
</dbReference>
<keyword evidence="5 13" id="KW-0547">Nucleotide-binding</keyword>
<dbReference type="SUPFAM" id="SSF81665">
    <property type="entry name" value="Calcium ATPase, transmembrane domain M"/>
    <property type="match status" value="2"/>
</dbReference>
<dbReference type="SFLD" id="SFLDG00002">
    <property type="entry name" value="C1.7:_P-type_atpase_like"/>
    <property type="match status" value="1"/>
</dbReference>
<keyword evidence="4 14" id="KW-0479">Metal-binding</keyword>
<evidence type="ECO:0000259" key="18">
    <source>
        <dbReference type="Pfam" id="PF16212"/>
    </source>
</evidence>
<dbReference type="Pfam" id="PF16209">
    <property type="entry name" value="PhoLip_ATPase_N"/>
    <property type="match status" value="1"/>
</dbReference>
<evidence type="ECO:0000256" key="14">
    <source>
        <dbReference type="PIRSR" id="PIRSR606539-3"/>
    </source>
</evidence>
<dbReference type="InterPro" id="IPR006539">
    <property type="entry name" value="P-type_ATPase_IV"/>
</dbReference>
<dbReference type="EC" id="7.6.2.1" evidence="15"/>
<feature type="transmembrane region" description="Helical" evidence="15">
    <location>
        <begin position="460"/>
        <end position="489"/>
    </location>
</feature>
<dbReference type="VEuPathDB" id="PlasmoDB:PmUG01_14054000"/>
<evidence type="ECO:0000256" key="5">
    <source>
        <dbReference type="ARBA" id="ARBA00022741"/>
    </source>
</evidence>
<evidence type="ECO:0000256" key="10">
    <source>
        <dbReference type="ARBA" id="ARBA00023136"/>
    </source>
</evidence>
<feature type="binding site" evidence="13">
    <location>
        <position position="1199"/>
    </location>
    <ligand>
        <name>ATP</name>
        <dbReference type="ChEBI" id="CHEBI:30616"/>
    </ligand>
</feature>
<feature type="transmembrane region" description="Helical" evidence="15">
    <location>
        <begin position="1356"/>
        <end position="1382"/>
    </location>
</feature>
<dbReference type="EMBL" id="LT594502">
    <property type="protein sequence ID" value="SBT80877.1"/>
    <property type="molecule type" value="Genomic_DNA"/>
</dbReference>
<feature type="binding site" evidence="13">
    <location>
        <position position="985"/>
    </location>
    <ligand>
        <name>ATP</name>
        <dbReference type="ChEBI" id="CHEBI:30616"/>
    </ligand>
</feature>
<evidence type="ECO:0000259" key="17">
    <source>
        <dbReference type="Pfam" id="PF16209"/>
    </source>
</evidence>
<evidence type="ECO:0000256" key="13">
    <source>
        <dbReference type="PIRSR" id="PIRSR606539-2"/>
    </source>
</evidence>
<keyword evidence="8 15" id="KW-1278">Translocase</keyword>
<evidence type="ECO:0000256" key="12">
    <source>
        <dbReference type="PIRSR" id="PIRSR606539-1"/>
    </source>
</evidence>
<evidence type="ECO:0000256" key="8">
    <source>
        <dbReference type="ARBA" id="ARBA00022967"/>
    </source>
</evidence>
<dbReference type="Pfam" id="PF16212">
    <property type="entry name" value="PhoLip_ATPase_C"/>
    <property type="match status" value="1"/>
</dbReference>
<feature type="active site" description="4-aspartylphosphate intermediate" evidence="12">
    <location>
        <position position="660"/>
    </location>
</feature>
<dbReference type="SUPFAM" id="SSF56784">
    <property type="entry name" value="HAD-like"/>
    <property type="match status" value="1"/>
</dbReference>
<feature type="region of interest" description="Disordered" evidence="16">
    <location>
        <begin position="592"/>
        <end position="617"/>
    </location>
</feature>
<dbReference type="GO" id="GO:0016887">
    <property type="term" value="F:ATP hydrolysis activity"/>
    <property type="evidence" value="ECO:0007669"/>
    <property type="project" value="InterPro"/>
</dbReference>
<feature type="binding site" evidence="13">
    <location>
        <position position="1229"/>
    </location>
    <ligand>
        <name>ATP</name>
        <dbReference type="ChEBI" id="CHEBI:30616"/>
    </ligand>
</feature>
<feature type="domain" description="P-type ATPase N-terminal" evidence="17">
    <location>
        <begin position="28"/>
        <end position="90"/>
    </location>
</feature>
<feature type="binding site" evidence="14">
    <location>
        <position position="1225"/>
    </location>
    <ligand>
        <name>Mg(2+)</name>
        <dbReference type="ChEBI" id="CHEBI:18420"/>
    </ligand>
</feature>
<evidence type="ECO:0000256" key="16">
    <source>
        <dbReference type="SAM" id="MobiDB-lite"/>
    </source>
</evidence>
<feature type="binding site" evidence="13">
    <location>
        <position position="1066"/>
    </location>
    <ligand>
        <name>ATP</name>
        <dbReference type="ChEBI" id="CHEBI:30616"/>
    </ligand>
</feature>